<reference evidence="1 2" key="1">
    <citation type="submission" date="2016-07" db="EMBL/GenBank/DDBJ databases">
        <authorList>
            <person name="Lefevre C.T."/>
        </authorList>
    </citation>
    <scope>NUCLEOTIDE SEQUENCE [LARGE SCALE GENOMIC DNA]</scope>
    <source>
        <strain evidence="1">PR1</strain>
    </source>
</reference>
<accession>A0A1C3RK83</accession>
<dbReference type="OrthoDB" id="8459866at2"/>
<gene>
    <name evidence="1" type="ORF">MTBPR1_60171</name>
</gene>
<proteinExistence type="predicted"/>
<name>A0A1C3RK83_9PROT</name>
<dbReference type="EMBL" id="FLYE01000045">
    <property type="protein sequence ID" value="SCA57658.1"/>
    <property type="molecule type" value="Genomic_DNA"/>
</dbReference>
<keyword evidence="2" id="KW-1185">Reference proteome</keyword>
<dbReference type="Proteomes" id="UP000231658">
    <property type="component" value="Unassembled WGS sequence"/>
</dbReference>
<evidence type="ECO:0000313" key="2">
    <source>
        <dbReference type="Proteomes" id="UP000231658"/>
    </source>
</evidence>
<evidence type="ECO:0000313" key="1">
    <source>
        <dbReference type="EMBL" id="SCA57658.1"/>
    </source>
</evidence>
<sequence>MDQNQEKNQQNELFINRMLDALRDHCDPVRPTADERENGASLWRTTTPRDYLNVLSETYGDNLDCTLRQQIHFCLEDDEMDMALFLILALARLPIYRLKSEERRAWEL</sequence>
<dbReference type="RefSeq" id="WP_069189669.1">
    <property type="nucleotide sequence ID" value="NZ_FLYE01000045.1"/>
</dbReference>
<dbReference type="AlphaFoldDB" id="A0A1C3RK83"/>
<protein>
    <submittedName>
        <fullName evidence="1">Uncharacterized protein</fullName>
    </submittedName>
</protein>
<organism evidence="1 2">
    <name type="scientific">Candidatus Terasakiella magnetica</name>
    <dbReference type="NCBI Taxonomy" id="1867952"/>
    <lineage>
        <taxon>Bacteria</taxon>
        <taxon>Pseudomonadati</taxon>
        <taxon>Pseudomonadota</taxon>
        <taxon>Alphaproteobacteria</taxon>
        <taxon>Rhodospirillales</taxon>
        <taxon>Terasakiellaceae</taxon>
        <taxon>Terasakiella</taxon>
    </lineage>
</organism>